<dbReference type="EMBL" id="JBFCZG010000001">
    <property type="protein sequence ID" value="KAL3427494.1"/>
    <property type="molecule type" value="Genomic_DNA"/>
</dbReference>
<comment type="caution">
    <text evidence="2">The sequence shown here is derived from an EMBL/GenBank/DDBJ whole genome shotgun (WGS) entry which is preliminary data.</text>
</comment>
<organism evidence="2 3">
    <name type="scientific">Phlyctema vagabunda</name>
    <dbReference type="NCBI Taxonomy" id="108571"/>
    <lineage>
        <taxon>Eukaryota</taxon>
        <taxon>Fungi</taxon>
        <taxon>Dikarya</taxon>
        <taxon>Ascomycota</taxon>
        <taxon>Pezizomycotina</taxon>
        <taxon>Leotiomycetes</taxon>
        <taxon>Helotiales</taxon>
        <taxon>Dermateaceae</taxon>
        <taxon>Phlyctema</taxon>
    </lineage>
</organism>
<feature type="region of interest" description="Disordered" evidence="1">
    <location>
        <begin position="429"/>
        <end position="449"/>
    </location>
</feature>
<evidence type="ECO:0000313" key="2">
    <source>
        <dbReference type="EMBL" id="KAL3427494.1"/>
    </source>
</evidence>
<evidence type="ECO:0000256" key="1">
    <source>
        <dbReference type="SAM" id="MobiDB-lite"/>
    </source>
</evidence>
<accession>A0ABR4PW37</accession>
<gene>
    <name evidence="2" type="ORF">PVAG01_01003</name>
</gene>
<sequence length="449" mass="51386">MAHLHNHECTCMLDGADYVEQPLPDHRYDALKVLNQRVIEENMRLKALLDQNNIVYQPTEPTAKPRRMSLRHTKTLPYLPKEVQLKILGFAVTCAQPIIDPFVKVRPEHLTTDEKRARKKIPVQLFAVSRDFKTEGLQLFIANNNFVFTQVAALQRFAQVPADLRSNLDHVTLRVVGRYYDNQARKQNFFGISYHPDLRDFKTQIYARPSGARMDRGLHAYCYQQFGDFLKALQIPKSTSGRGIEKLFPSLNTIRIDLVNFCDHLWLPNRDFSTIIRWHAGPLVEELIITGVPEDDPEEGVEGLIDRLVKDEGVFASGPPIFASLSKSLKPLRHLGLATRVVRCEKDPKKVSKAPATHPEGGKAPPSMYSPGRTIWKFIQERLDKPEKKWIEFDRRSGYPTEDLDMYSDDSEGLDDMYDFGDNFFDFDAEDSTDEASDSGNEMPGLEEF</sequence>
<protein>
    <submittedName>
        <fullName evidence="2">Uncharacterized protein</fullName>
    </submittedName>
</protein>
<feature type="region of interest" description="Disordered" evidence="1">
    <location>
        <begin position="348"/>
        <end position="369"/>
    </location>
</feature>
<evidence type="ECO:0000313" key="3">
    <source>
        <dbReference type="Proteomes" id="UP001629113"/>
    </source>
</evidence>
<name>A0ABR4PW37_9HELO</name>
<proteinExistence type="predicted"/>
<dbReference type="Proteomes" id="UP001629113">
    <property type="component" value="Unassembled WGS sequence"/>
</dbReference>
<keyword evidence="3" id="KW-1185">Reference proteome</keyword>
<reference evidence="2 3" key="1">
    <citation type="submission" date="2024-06" db="EMBL/GenBank/DDBJ databases">
        <title>Complete genome of Phlyctema vagabunda strain 19-DSS-EL-015.</title>
        <authorList>
            <person name="Fiorenzani C."/>
        </authorList>
    </citation>
    <scope>NUCLEOTIDE SEQUENCE [LARGE SCALE GENOMIC DNA]</scope>
    <source>
        <strain evidence="2 3">19-DSS-EL-015</strain>
    </source>
</reference>